<comment type="function">
    <text evidence="12">Cytochrome bo(3) ubiquinol terminal oxidase is the component of the aerobic respiratory chain of E.coli that predominates when cells are grown at high aeration. Has proton pump activity across the membrane in addition to electron transfer, pumping 2 protons/electron.</text>
</comment>
<keyword evidence="9 18" id="KW-1133">Transmembrane helix</keyword>
<evidence type="ECO:0000259" key="19">
    <source>
        <dbReference type="PROSITE" id="PS50253"/>
    </source>
</evidence>
<evidence type="ECO:0000256" key="14">
    <source>
        <dbReference type="ARBA" id="ARBA00031884"/>
    </source>
</evidence>
<dbReference type="PANTHER" id="PTHR11403:SF2">
    <property type="entry name" value="CYTOCHROME BO(3) UBIQUINOL OXIDASE SUBUNIT 3"/>
    <property type="match status" value="1"/>
</dbReference>
<evidence type="ECO:0000313" key="21">
    <source>
        <dbReference type="Proteomes" id="UP000194946"/>
    </source>
</evidence>
<dbReference type="PANTHER" id="PTHR11403">
    <property type="entry name" value="CYTOCHROME C OXIDASE SUBUNIT III"/>
    <property type="match status" value="1"/>
</dbReference>
<name>A0A251ZWT2_9PROT</name>
<feature type="transmembrane region" description="Helical" evidence="18">
    <location>
        <begin position="140"/>
        <end position="164"/>
    </location>
</feature>
<dbReference type="Proteomes" id="UP000194946">
    <property type="component" value="Unassembled WGS sequence"/>
</dbReference>
<evidence type="ECO:0000256" key="7">
    <source>
        <dbReference type="ARBA" id="ARBA00022692"/>
    </source>
</evidence>
<dbReference type="InterPro" id="IPR035973">
    <property type="entry name" value="Cyt_c_oxidase_su3-like_sf"/>
</dbReference>
<evidence type="ECO:0000256" key="13">
    <source>
        <dbReference type="ARBA" id="ARBA00030072"/>
    </source>
</evidence>
<dbReference type="FunFam" id="1.20.120.80:FF:000001">
    <property type="entry name" value="Cytochrome (Ubi)quinol oxidase subunit III"/>
    <property type="match status" value="1"/>
</dbReference>
<dbReference type="Pfam" id="PF00510">
    <property type="entry name" value="COX3"/>
    <property type="match status" value="1"/>
</dbReference>
<evidence type="ECO:0000256" key="3">
    <source>
        <dbReference type="ARBA" id="ARBA00011700"/>
    </source>
</evidence>
<accession>A0A251ZWT2</accession>
<evidence type="ECO:0000256" key="5">
    <source>
        <dbReference type="ARBA" id="ARBA00022448"/>
    </source>
</evidence>
<gene>
    <name evidence="20" type="ORF">HK18_04225</name>
</gene>
<feature type="transmembrane region" description="Helical" evidence="18">
    <location>
        <begin position="26"/>
        <end position="47"/>
    </location>
</feature>
<feature type="domain" description="Heme-copper oxidase subunit III family profile" evidence="19">
    <location>
        <begin position="1"/>
        <end position="205"/>
    </location>
</feature>
<keyword evidence="7 17" id="KW-0812">Transmembrane</keyword>
<keyword evidence="6" id="KW-1003">Cell membrane</keyword>
<protein>
    <recommendedName>
        <fullName evidence="4">Cytochrome bo(3) ubiquinol oxidase subunit 3</fullName>
    </recommendedName>
    <alternativeName>
        <fullName evidence="15">Cytochrome o ubiquinol oxidase subunit 3</fullName>
    </alternativeName>
    <alternativeName>
        <fullName evidence="13">Oxidase bo(3) subunit 3</fullName>
    </alternativeName>
    <alternativeName>
        <fullName evidence="16">Ubiquinol oxidase polypeptide III</fullName>
    </alternativeName>
    <alternativeName>
        <fullName evidence="14">Ubiquinol oxidase subunit 3</fullName>
    </alternativeName>
</protein>
<sequence>MSENITSTANSGHHEHEHENHSAFGFWLYLMSDCILFGCLFASYAVLHGQFFGAPTFSELLKSGDIEFKTVAYETALLLLSSLSFGFAMLSAHKGSKGGTLLWMVVAAVLGAGFLGLEIKEFTHLIAKGATPESCAHWSAFFTLVGTHGLHVTLGLIWMIVLMVQVATKGVGSKMMPRLTCLSLFWHFLDIVWICVFSFVYLLSMVQ</sequence>
<feature type="transmembrane region" description="Helical" evidence="18">
    <location>
        <begin position="184"/>
        <end position="203"/>
    </location>
</feature>
<dbReference type="GO" id="GO:0019646">
    <property type="term" value="P:aerobic electron transport chain"/>
    <property type="evidence" value="ECO:0007669"/>
    <property type="project" value="InterPro"/>
</dbReference>
<evidence type="ECO:0000256" key="12">
    <source>
        <dbReference type="ARBA" id="ARBA00025694"/>
    </source>
</evidence>
<dbReference type="NCBIfam" id="TIGR02842">
    <property type="entry name" value="CyoC"/>
    <property type="match status" value="1"/>
</dbReference>
<comment type="subcellular location">
    <subcellularLocation>
        <location evidence="1 17">Cell membrane</location>
        <topology evidence="1 17">Multi-pass membrane protein</topology>
    </subcellularLocation>
</comment>
<keyword evidence="10" id="KW-0560">Oxidoreductase</keyword>
<evidence type="ECO:0000256" key="16">
    <source>
        <dbReference type="ARBA" id="ARBA00032717"/>
    </source>
</evidence>
<evidence type="ECO:0000256" key="1">
    <source>
        <dbReference type="ARBA" id="ARBA00004651"/>
    </source>
</evidence>
<comment type="subunit">
    <text evidence="3">Heterooctamer of two A chains, two B chains, two C chains and two D chains.</text>
</comment>
<comment type="caution">
    <text evidence="20">The sequence shown here is derived from an EMBL/GenBank/DDBJ whole genome shotgun (WGS) entry which is preliminary data.</text>
</comment>
<keyword evidence="21" id="KW-1185">Reference proteome</keyword>
<dbReference type="GO" id="GO:0009486">
    <property type="term" value="F:cytochrome bo3 ubiquinol oxidase activity"/>
    <property type="evidence" value="ECO:0007669"/>
    <property type="project" value="InterPro"/>
</dbReference>
<evidence type="ECO:0000256" key="9">
    <source>
        <dbReference type="ARBA" id="ARBA00022989"/>
    </source>
</evidence>
<comment type="similarity">
    <text evidence="2 17">Belongs to the cytochrome c oxidase subunit 3 family.</text>
</comment>
<evidence type="ECO:0000256" key="10">
    <source>
        <dbReference type="ARBA" id="ARBA00023002"/>
    </source>
</evidence>
<dbReference type="InterPro" id="IPR033946">
    <property type="entry name" value="Ubiquinol_oxase_su3_dom"/>
</dbReference>
<dbReference type="Gene3D" id="1.20.120.80">
    <property type="entry name" value="Cytochrome c oxidase, subunit III, four-helix bundle"/>
    <property type="match status" value="1"/>
</dbReference>
<feature type="transmembrane region" description="Helical" evidence="18">
    <location>
        <begin position="101"/>
        <end position="119"/>
    </location>
</feature>
<dbReference type="InterPro" id="IPR013833">
    <property type="entry name" value="Cyt_c_oxidase_su3_a-hlx"/>
</dbReference>
<dbReference type="AlphaFoldDB" id="A0A251ZWT2"/>
<dbReference type="GO" id="GO:0004129">
    <property type="term" value="F:cytochrome-c oxidase activity"/>
    <property type="evidence" value="ECO:0007669"/>
    <property type="project" value="InterPro"/>
</dbReference>
<organism evidence="20 21">
    <name type="scientific">Commensalibacter intestini</name>
    <dbReference type="NCBI Taxonomy" id="479936"/>
    <lineage>
        <taxon>Bacteria</taxon>
        <taxon>Pseudomonadati</taxon>
        <taxon>Pseudomonadota</taxon>
        <taxon>Alphaproteobacteria</taxon>
        <taxon>Acetobacterales</taxon>
        <taxon>Acetobacteraceae</taxon>
    </lineage>
</organism>
<proteinExistence type="inferred from homology"/>
<evidence type="ECO:0000256" key="2">
    <source>
        <dbReference type="ARBA" id="ARBA00010581"/>
    </source>
</evidence>
<dbReference type="EMBL" id="JOPB01000002">
    <property type="protein sequence ID" value="OUI79116.1"/>
    <property type="molecule type" value="Genomic_DNA"/>
</dbReference>
<keyword evidence="5" id="KW-0813">Transport</keyword>
<dbReference type="PROSITE" id="PS50253">
    <property type="entry name" value="COX3"/>
    <property type="match status" value="1"/>
</dbReference>
<dbReference type="CDD" id="cd02863">
    <property type="entry name" value="Ubiquinol_oxidase_III"/>
    <property type="match status" value="1"/>
</dbReference>
<dbReference type="InterPro" id="IPR000298">
    <property type="entry name" value="Cyt_c_oxidase-like_su3"/>
</dbReference>
<reference evidence="21" key="1">
    <citation type="submission" date="2014-06" db="EMBL/GenBank/DDBJ databases">
        <authorList>
            <person name="Winans N.J."/>
            <person name="Newell P.D."/>
            <person name="Douglas A.E."/>
        </authorList>
    </citation>
    <scope>NUCLEOTIDE SEQUENCE [LARGE SCALE GENOMIC DNA]</scope>
    <source>
        <strain evidence="21">DmL_052</strain>
    </source>
</reference>
<evidence type="ECO:0000256" key="8">
    <source>
        <dbReference type="ARBA" id="ARBA00022982"/>
    </source>
</evidence>
<evidence type="ECO:0000256" key="4">
    <source>
        <dbReference type="ARBA" id="ARBA00014687"/>
    </source>
</evidence>
<feature type="transmembrane region" description="Helical" evidence="18">
    <location>
        <begin position="68"/>
        <end position="89"/>
    </location>
</feature>
<dbReference type="RefSeq" id="WP_040364013.1">
    <property type="nucleotide sequence ID" value="NZ_JOPB01000002.1"/>
</dbReference>
<evidence type="ECO:0000256" key="15">
    <source>
        <dbReference type="ARBA" id="ARBA00032189"/>
    </source>
</evidence>
<keyword evidence="8" id="KW-0249">Electron transport</keyword>
<dbReference type="SUPFAM" id="SSF81452">
    <property type="entry name" value="Cytochrome c oxidase subunit III-like"/>
    <property type="match status" value="1"/>
</dbReference>
<evidence type="ECO:0000313" key="20">
    <source>
        <dbReference type="EMBL" id="OUI79116.1"/>
    </source>
</evidence>
<dbReference type="InterPro" id="IPR024791">
    <property type="entry name" value="Cyt_c/ubiquinol_Oxase_su3"/>
</dbReference>
<evidence type="ECO:0000256" key="18">
    <source>
        <dbReference type="SAM" id="Phobius"/>
    </source>
</evidence>
<evidence type="ECO:0000256" key="6">
    <source>
        <dbReference type="ARBA" id="ARBA00022475"/>
    </source>
</evidence>
<dbReference type="InterPro" id="IPR014206">
    <property type="entry name" value="Cyt_c_ubiqinol_oxidase_su3"/>
</dbReference>
<dbReference type="GO" id="GO:0005886">
    <property type="term" value="C:plasma membrane"/>
    <property type="evidence" value="ECO:0007669"/>
    <property type="project" value="UniProtKB-SubCell"/>
</dbReference>
<evidence type="ECO:0000256" key="17">
    <source>
        <dbReference type="RuleBase" id="RU003376"/>
    </source>
</evidence>
<evidence type="ECO:0000256" key="11">
    <source>
        <dbReference type="ARBA" id="ARBA00023136"/>
    </source>
</evidence>
<keyword evidence="11 18" id="KW-0472">Membrane</keyword>